<evidence type="ECO:0000256" key="3">
    <source>
        <dbReference type="ARBA" id="ARBA00023163"/>
    </source>
</evidence>
<dbReference type="RefSeq" id="WP_317052296.1">
    <property type="nucleotide sequence ID" value="NZ_CP140878.1"/>
</dbReference>
<dbReference type="Pfam" id="PF01380">
    <property type="entry name" value="SIS"/>
    <property type="match status" value="1"/>
</dbReference>
<dbReference type="GO" id="GO:0003700">
    <property type="term" value="F:DNA-binding transcription factor activity"/>
    <property type="evidence" value="ECO:0007669"/>
    <property type="project" value="InterPro"/>
</dbReference>
<evidence type="ECO:0000256" key="2">
    <source>
        <dbReference type="ARBA" id="ARBA00023125"/>
    </source>
</evidence>
<dbReference type="InterPro" id="IPR001347">
    <property type="entry name" value="SIS_dom"/>
</dbReference>
<evidence type="ECO:0000259" key="5">
    <source>
        <dbReference type="PROSITE" id="PS51464"/>
    </source>
</evidence>
<dbReference type="InterPro" id="IPR046348">
    <property type="entry name" value="SIS_dom_sf"/>
</dbReference>
<dbReference type="AlphaFoldDB" id="A0AAW8YN97"/>
<dbReference type="Proteomes" id="UP001280415">
    <property type="component" value="Unassembled WGS sequence"/>
</dbReference>
<dbReference type="SUPFAM" id="SSF46689">
    <property type="entry name" value="Homeodomain-like"/>
    <property type="match status" value="1"/>
</dbReference>
<name>A0AAW8YN97_PEDAC</name>
<dbReference type="InterPro" id="IPR035472">
    <property type="entry name" value="RpiR-like_SIS"/>
</dbReference>
<dbReference type="SUPFAM" id="SSF53697">
    <property type="entry name" value="SIS domain"/>
    <property type="match status" value="1"/>
</dbReference>
<dbReference type="EMBL" id="JAWJAX010000008">
    <property type="protein sequence ID" value="MDV2911620.1"/>
    <property type="molecule type" value="Genomic_DNA"/>
</dbReference>
<dbReference type="GO" id="GO:0097367">
    <property type="term" value="F:carbohydrate derivative binding"/>
    <property type="evidence" value="ECO:0007669"/>
    <property type="project" value="InterPro"/>
</dbReference>
<dbReference type="PROSITE" id="PS51071">
    <property type="entry name" value="HTH_RPIR"/>
    <property type="match status" value="1"/>
</dbReference>
<evidence type="ECO:0000259" key="4">
    <source>
        <dbReference type="PROSITE" id="PS51071"/>
    </source>
</evidence>
<evidence type="ECO:0000256" key="1">
    <source>
        <dbReference type="ARBA" id="ARBA00023015"/>
    </source>
</evidence>
<dbReference type="Pfam" id="PF01418">
    <property type="entry name" value="HTH_6"/>
    <property type="match status" value="1"/>
</dbReference>
<dbReference type="PANTHER" id="PTHR30514">
    <property type="entry name" value="GLUCOKINASE"/>
    <property type="match status" value="1"/>
</dbReference>
<dbReference type="GO" id="GO:1901135">
    <property type="term" value="P:carbohydrate derivative metabolic process"/>
    <property type="evidence" value="ECO:0007669"/>
    <property type="project" value="InterPro"/>
</dbReference>
<dbReference type="PANTHER" id="PTHR30514:SF10">
    <property type="entry name" value="MURR_RPIR FAMILY TRANSCRIPTIONAL REGULATOR"/>
    <property type="match status" value="1"/>
</dbReference>
<protein>
    <submittedName>
        <fullName evidence="6">MurR/RpiR family transcriptional regulator</fullName>
    </submittedName>
</protein>
<feature type="domain" description="SIS" evidence="5">
    <location>
        <begin position="123"/>
        <end position="263"/>
    </location>
</feature>
<feature type="domain" description="HTH rpiR-type" evidence="4">
    <location>
        <begin position="4"/>
        <end position="80"/>
    </location>
</feature>
<evidence type="ECO:0000313" key="7">
    <source>
        <dbReference type="Proteomes" id="UP001280415"/>
    </source>
</evidence>
<dbReference type="InterPro" id="IPR000281">
    <property type="entry name" value="HTH_RpiR"/>
</dbReference>
<reference evidence="6" key="1">
    <citation type="journal article" date="2023" name="PeerJ">
        <title>Selection and evaluation of lactic acid bacteria from chicken feces in Thailand as potential probiotics.</title>
        <authorList>
            <person name="Khurajog B."/>
            <person name="Disastra Y."/>
            <person name="Lawwyne L.D."/>
            <person name="Sirichokchatchawan W."/>
            <person name="Niyomtham W."/>
            <person name="Yindee J."/>
            <person name="Hampson D.J."/>
            <person name="Prapasarakul N."/>
        </authorList>
    </citation>
    <scope>NUCLEOTIDE SEQUENCE</scope>
    <source>
        <strain evidence="6">BF14</strain>
    </source>
</reference>
<accession>A0AAW8YN97</accession>
<dbReference type="InterPro" id="IPR009057">
    <property type="entry name" value="Homeodomain-like_sf"/>
</dbReference>
<reference evidence="6" key="2">
    <citation type="submission" date="2023-10" db="EMBL/GenBank/DDBJ databases">
        <authorList>
            <person name="Khurajog B."/>
        </authorList>
    </citation>
    <scope>NUCLEOTIDE SEQUENCE</scope>
    <source>
        <strain evidence="6">BF14</strain>
    </source>
</reference>
<keyword evidence="1" id="KW-0805">Transcription regulation</keyword>
<comment type="caution">
    <text evidence="6">The sequence shown here is derived from an EMBL/GenBank/DDBJ whole genome shotgun (WGS) entry which is preliminary data.</text>
</comment>
<dbReference type="InterPro" id="IPR047640">
    <property type="entry name" value="RpiR-like"/>
</dbReference>
<proteinExistence type="predicted"/>
<dbReference type="GO" id="GO:0003677">
    <property type="term" value="F:DNA binding"/>
    <property type="evidence" value="ECO:0007669"/>
    <property type="project" value="UniProtKB-KW"/>
</dbReference>
<organism evidence="6 7">
    <name type="scientific">Pediococcus acidilactici</name>
    <dbReference type="NCBI Taxonomy" id="1254"/>
    <lineage>
        <taxon>Bacteria</taxon>
        <taxon>Bacillati</taxon>
        <taxon>Bacillota</taxon>
        <taxon>Bacilli</taxon>
        <taxon>Lactobacillales</taxon>
        <taxon>Lactobacillaceae</taxon>
        <taxon>Pediococcus</taxon>
        <taxon>Pediococcus acidilactici group</taxon>
    </lineage>
</organism>
<evidence type="ECO:0000313" key="6">
    <source>
        <dbReference type="EMBL" id="MDV2911620.1"/>
    </source>
</evidence>
<dbReference type="CDD" id="cd05013">
    <property type="entry name" value="SIS_RpiR"/>
    <property type="match status" value="1"/>
</dbReference>
<dbReference type="PROSITE" id="PS51464">
    <property type="entry name" value="SIS"/>
    <property type="match status" value="1"/>
</dbReference>
<gene>
    <name evidence="6" type="ORF">R0H03_07060</name>
</gene>
<keyword evidence="2" id="KW-0238">DNA-binding</keyword>
<dbReference type="Gene3D" id="3.40.50.10490">
    <property type="entry name" value="Glucose-6-phosphate isomerase like protein, domain 1"/>
    <property type="match status" value="1"/>
</dbReference>
<dbReference type="InterPro" id="IPR036388">
    <property type="entry name" value="WH-like_DNA-bd_sf"/>
</dbReference>
<keyword evidence="3" id="KW-0804">Transcription</keyword>
<sequence length="280" mass="30876">MSLKSVVFTLKNQLGDFTKKEKQVARFIIKYPQAVIDSNAKQVADQVGTSAATVIRLAKRVCKNGLPELKERLKNETMVNDKFFEEIDPADTLEVMKQKMEYRINHTIEQTNRTVKGGAVRNAAKLVDQADVVYTYGIGASHLVADDLQQKFGRLGKPVAQTQDVHLLAAEMSKGPGVVVLISNSGETKETLQLLGAARALDLPVVAITRVLSSPLARQSTVVLAHSDSGEGNQLRSAATTSLMAQLYVVDLLYYSFLKLHFEDNVDQLTKSRKIIKSNF</sequence>
<dbReference type="Gene3D" id="1.10.10.10">
    <property type="entry name" value="Winged helix-like DNA-binding domain superfamily/Winged helix DNA-binding domain"/>
    <property type="match status" value="1"/>
</dbReference>